<dbReference type="AlphaFoldDB" id="A0A6A3D475"/>
<dbReference type="PROSITE" id="PS50077">
    <property type="entry name" value="HEAT_REPEAT"/>
    <property type="match status" value="1"/>
</dbReference>
<dbReference type="SUPFAM" id="SSF48371">
    <property type="entry name" value="ARM repeat"/>
    <property type="match status" value="1"/>
</dbReference>
<dbReference type="InterPro" id="IPR026960">
    <property type="entry name" value="RVT-Znf"/>
</dbReference>
<gene>
    <name evidence="6" type="ORF">F3Y22_tig00000738pilonHSYRG00149</name>
</gene>
<evidence type="ECO:0000313" key="6">
    <source>
        <dbReference type="EMBL" id="KAE8734648.1"/>
    </source>
</evidence>
<dbReference type="GO" id="GO:0005829">
    <property type="term" value="C:cytosol"/>
    <property type="evidence" value="ECO:0007669"/>
    <property type="project" value="TreeGrafter"/>
</dbReference>
<organism evidence="6 7">
    <name type="scientific">Hibiscus syriacus</name>
    <name type="common">Rose of Sharon</name>
    <dbReference type="NCBI Taxonomy" id="106335"/>
    <lineage>
        <taxon>Eukaryota</taxon>
        <taxon>Viridiplantae</taxon>
        <taxon>Streptophyta</taxon>
        <taxon>Embryophyta</taxon>
        <taxon>Tracheophyta</taxon>
        <taxon>Spermatophyta</taxon>
        <taxon>Magnoliopsida</taxon>
        <taxon>eudicotyledons</taxon>
        <taxon>Gunneridae</taxon>
        <taxon>Pentapetalae</taxon>
        <taxon>rosids</taxon>
        <taxon>malvids</taxon>
        <taxon>Malvales</taxon>
        <taxon>Malvaceae</taxon>
        <taxon>Malvoideae</taxon>
        <taxon>Hibiscus</taxon>
    </lineage>
</organism>
<dbReference type="InterPro" id="IPR011989">
    <property type="entry name" value="ARM-like"/>
</dbReference>
<dbReference type="InterPro" id="IPR044730">
    <property type="entry name" value="RNase_H-like_dom_plant"/>
</dbReference>
<dbReference type="InterPro" id="IPR021133">
    <property type="entry name" value="HEAT_type_2"/>
</dbReference>
<dbReference type="InterPro" id="IPR036397">
    <property type="entry name" value="RNaseH_sf"/>
</dbReference>
<evidence type="ECO:0000259" key="3">
    <source>
        <dbReference type="Pfam" id="PF13456"/>
    </source>
</evidence>
<dbReference type="InterPro" id="IPR012337">
    <property type="entry name" value="RNaseH-like_sf"/>
</dbReference>
<evidence type="ECO:0000256" key="1">
    <source>
        <dbReference type="ARBA" id="ARBA00022737"/>
    </source>
</evidence>
<comment type="caution">
    <text evidence="6">The sequence shown here is derived from an EMBL/GenBank/DDBJ whole genome shotgun (WGS) entry which is preliminary data.</text>
</comment>
<evidence type="ECO:0000259" key="5">
    <source>
        <dbReference type="Pfam" id="PF23271"/>
    </source>
</evidence>
<evidence type="ECO:0000313" key="7">
    <source>
        <dbReference type="Proteomes" id="UP000436088"/>
    </source>
</evidence>
<dbReference type="PANTHER" id="PTHR23346">
    <property type="entry name" value="TRANSLATIONAL ACTIVATOR GCN1-RELATED"/>
    <property type="match status" value="1"/>
</dbReference>
<evidence type="ECO:0000259" key="4">
    <source>
        <dbReference type="Pfam" id="PF13966"/>
    </source>
</evidence>
<dbReference type="GO" id="GO:0004523">
    <property type="term" value="F:RNA-DNA hybrid ribonuclease activity"/>
    <property type="evidence" value="ECO:0007669"/>
    <property type="project" value="InterPro"/>
</dbReference>
<feature type="domain" description="Stalled ribosome sensor GCN1-like HEAT repeats region" evidence="5">
    <location>
        <begin position="160"/>
        <end position="349"/>
    </location>
</feature>
<dbReference type="GO" id="GO:0034198">
    <property type="term" value="P:cellular response to amino acid starvation"/>
    <property type="evidence" value="ECO:0007669"/>
    <property type="project" value="TreeGrafter"/>
</dbReference>
<proteinExistence type="predicted"/>
<feature type="domain" description="Reverse transcriptase zinc-binding" evidence="4">
    <location>
        <begin position="679"/>
        <end position="769"/>
    </location>
</feature>
<dbReference type="Pfam" id="PF13456">
    <property type="entry name" value="RVT_3"/>
    <property type="match status" value="1"/>
</dbReference>
<dbReference type="GO" id="GO:0019887">
    <property type="term" value="F:protein kinase regulator activity"/>
    <property type="evidence" value="ECO:0007669"/>
    <property type="project" value="TreeGrafter"/>
</dbReference>
<dbReference type="Pfam" id="PF23271">
    <property type="entry name" value="HEAT_GCN1"/>
    <property type="match status" value="1"/>
</dbReference>
<dbReference type="Pfam" id="PF13966">
    <property type="entry name" value="zf-RVT"/>
    <property type="match status" value="1"/>
</dbReference>
<feature type="repeat" description="HEAT" evidence="2">
    <location>
        <begin position="354"/>
        <end position="392"/>
    </location>
</feature>
<dbReference type="InterPro" id="IPR016024">
    <property type="entry name" value="ARM-type_fold"/>
</dbReference>
<dbReference type="EMBL" id="VEPZ02000065">
    <property type="protein sequence ID" value="KAE8734648.1"/>
    <property type="molecule type" value="Genomic_DNA"/>
</dbReference>
<dbReference type="InterPro" id="IPR057546">
    <property type="entry name" value="HEAT_GCN1"/>
</dbReference>
<feature type="domain" description="RNase H type-1" evidence="3">
    <location>
        <begin position="893"/>
        <end position="1015"/>
    </location>
</feature>
<dbReference type="CDD" id="cd06222">
    <property type="entry name" value="RNase_H_like"/>
    <property type="match status" value="1"/>
</dbReference>
<protein>
    <submittedName>
        <fullName evidence="6">Uncharacterized protein</fullName>
    </submittedName>
</protein>
<dbReference type="GO" id="GO:0003676">
    <property type="term" value="F:nucleic acid binding"/>
    <property type="evidence" value="ECO:0007669"/>
    <property type="project" value="InterPro"/>
</dbReference>
<name>A0A6A3D475_HIBSY</name>
<dbReference type="SUPFAM" id="SSF53098">
    <property type="entry name" value="Ribonuclease H-like"/>
    <property type="match status" value="1"/>
</dbReference>
<keyword evidence="7" id="KW-1185">Reference proteome</keyword>
<dbReference type="Gene3D" id="1.25.10.10">
    <property type="entry name" value="Leucine-rich Repeat Variant"/>
    <property type="match status" value="2"/>
</dbReference>
<dbReference type="InterPro" id="IPR002156">
    <property type="entry name" value="RNaseH_domain"/>
</dbReference>
<keyword evidence="1" id="KW-0677">Repeat</keyword>
<evidence type="ECO:0000256" key="2">
    <source>
        <dbReference type="PROSITE-ProRule" id="PRU00103"/>
    </source>
</evidence>
<dbReference type="Gene3D" id="3.30.420.10">
    <property type="entry name" value="Ribonuclease H-like superfamily/Ribonuclease H"/>
    <property type="match status" value="1"/>
</dbReference>
<accession>A0A6A3D475</accession>
<dbReference type="PANTHER" id="PTHR23346:SF7">
    <property type="entry name" value="STALLED RIBOSOME SENSOR GCN1"/>
    <property type="match status" value="1"/>
</dbReference>
<dbReference type="GO" id="GO:0006417">
    <property type="term" value="P:regulation of translation"/>
    <property type="evidence" value="ECO:0007669"/>
    <property type="project" value="TreeGrafter"/>
</dbReference>
<dbReference type="Proteomes" id="UP000436088">
    <property type="component" value="Unassembled WGS sequence"/>
</dbReference>
<sequence length="1018" mass="112799">MEKGIDFFLSSEWAMMGRLILESDCKAAVDWILQPTSSPPFFSSLVEKIVSCFGQGDHCKTHLEEGVCIGLSEVMVSAGKSQLLSFMDELIATIRTALCDSVAEVRESAGLAFSTLYKSAGMQAIDEIVPTLLHALEDDETSNTALDGLKQILGVRTTAVLPHILPKLLHRPLSAFNAHALGALAEVAGPGLNNHLGTILPALLSAMGGNDAEVQPLAKEAAETAVLVIDEEGIESLISELLKGVGDSEASIRRSSSYLIGYFFKNSKLYLVDEAPNMISTLIILLSDTDSATVDVAWEALSMVVNSVTKEMLPSYIKLVRDAVSTARDKERRRKKGGPIVIPGFSLPKALQPLLPIFLQGLISGSAELREQAALGLGELIEVTSEQSLKQFVIPITGLVLAKVVSMDSIPLLELLTSISLLARDGIKSRIYGINVKDGALATWANDIGCSVGSFPSEYLGLPLGYKRNSAAMWEPIVERFHAKLSGWMSNSLSLAGRVVLVKSVLCSLPIALLGKWVWKFASEKESCWKRVVCGVYDMDPKCIMMGTSWPGRASWIWRGVVKNFFSDDGFGDCIRRNMRLKTGKGNYVQFWNDVWLGEVPLKIQFPRLYVLSSNKSGKVMEFRVNNGAGWVWDIQMRRNLADWEVEQLLQLISMLNNISISPCEEDCWIWSGNGEGCFSAKSCINIFLDQDGIQQKMETWERHIWAGIAPPRVETFVWQVAHQRVAVKEELLKRGVVGIDDPLCSLCGREMESVTHLFLHCEVVWGLWARLLKIWNLSFVIPKNIMDFLNLRDDLLPNSLIWKFIPRALMWSVWKCRNEVIFQKVKLDVVRLFFIVRFRIASWFVAKFKDVNIPIDSLVGDLKLADLVGRQGNGNSKPICWVPPPDGFLKLNVDGAMVKGWDKGGIGGLIRDSKGVLLQWFSERVGGGPPILAELLAIKTVLCLLEDLNFVPNRRFILESDSSNALKWIKNPGLCTPMFQVLVKEIVSLMAGKDIIIKHILRAANWEADKLAKDGIG</sequence>
<reference evidence="6" key="1">
    <citation type="submission" date="2019-09" db="EMBL/GenBank/DDBJ databases">
        <title>Draft genome information of white flower Hibiscus syriacus.</title>
        <authorList>
            <person name="Kim Y.-M."/>
        </authorList>
    </citation>
    <scope>NUCLEOTIDE SEQUENCE [LARGE SCALE GENOMIC DNA]</scope>
    <source>
        <strain evidence="6">YM2019G1</strain>
    </source>
</reference>